<evidence type="ECO:0008006" key="5">
    <source>
        <dbReference type="Google" id="ProtNLM"/>
    </source>
</evidence>
<reference evidence="3" key="1">
    <citation type="submission" date="2017-07" db="EMBL/GenBank/DDBJ databases">
        <title>Taro Niue Genome Assembly and Annotation.</title>
        <authorList>
            <person name="Atibalentja N."/>
            <person name="Keating K."/>
            <person name="Fields C.J."/>
        </authorList>
    </citation>
    <scope>NUCLEOTIDE SEQUENCE</scope>
    <source>
        <strain evidence="3">Niue_2</strain>
        <tissue evidence="3">Leaf</tissue>
    </source>
</reference>
<keyword evidence="2" id="KW-1133">Transmembrane helix</keyword>
<dbReference type="EMBL" id="NMUH01000021">
    <property type="protein sequence ID" value="MQL68759.1"/>
    <property type="molecule type" value="Genomic_DNA"/>
</dbReference>
<evidence type="ECO:0000256" key="1">
    <source>
        <dbReference type="SAM" id="MobiDB-lite"/>
    </source>
</evidence>
<dbReference type="AlphaFoldDB" id="A0A843TJI1"/>
<keyword evidence="4" id="KW-1185">Reference proteome</keyword>
<evidence type="ECO:0000313" key="4">
    <source>
        <dbReference type="Proteomes" id="UP000652761"/>
    </source>
</evidence>
<protein>
    <recommendedName>
        <fullName evidence="5">Transmembrane protein</fullName>
    </recommendedName>
</protein>
<keyword evidence="2" id="KW-0472">Membrane</keyword>
<sequence>MYTARLVGSGDFYQTVGPQWCAVQPLLSMFNVSLMMTTLKRTGLRMMLRSDPISATIALVVAVPVVRRSFSRGCSVSLVVTPGCSFPTSWRSGMLCACAVRLWSHVVAPVFRELLCLGECVPRWLAFQQGPSVSYRRVLLLLLGARMTSVVIWFARAAVGFIIGLLICVGVSRRLREPTCGVAFTDAGLLPVDPVEGGCLVGCPLVVGGVCCVGCVLGLACLAPLCVVLYSVSIFARAKQMLVCRVAPLVEHCDTYLWLLSALCWLVVNSGEVLPQFFSVGSGGSELFEFITYLTGLNANPSGSSDPWVAAQPSGSLAEVRE</sequence>
<evidence type="ECO:0000313" key="3">
    <source>
        <dbReference type="EMBL" id="MQL68759.1"/>
    </source>
</evidence>
<proteinExistence type="predicted"/>
<feature type="non-terminal residue" evidence="3">
    <location>
        <position position="322"/>
    </location>
</feature>
<feature type="region of interest" description="Disordered" evidence="1">
    <location>
        <begin position="303"/>
        <end position="322"/>
    </location>
</feature>
<dbReference type="Proteomes" id="UP000652761">
    <property type="component" value="Unassembled WGS sequence"/>
</dbReference>
<name>A0A843TJI1_COLES</name>
<accession>A0A843TJI1</accession>
<gene>
    <name evidence="3" type="ORF">Taro_001070</name>
</gene>
<organism evidence="3 4">
    <name type="scientific">Colocasia esculenta</name>
    <name type="common">Wild taro</name>
    <name type="synonym">Arum esculentum</name>
    <dbReference type="NCBI Taxonomy" id="4460"/>
    <lineage>
        <taxon>Eukaryota</taxon>
        <taxon>Viridiplantae</taxon>
        <taxon>Streptophyta</taxon>
        <taxon>Embryophyta</taxon>
        <taxon>Tracheophyta</taxon>
        <taxon>Spermatophyta</taxon>
        <taxon>Magnoliopsida</taxon>
        <taxon>Liliopsida</taxon>
        <taxon>Araceae</taxon>
        <taxon>Aroideae</taxon>
        <taxon>Colocasieae</taxon>
        <taxon>Colocasia</taxon>
    </lineage>
</organism>
<feature type="transmembrane region" description="Helical" evidence="2">
    <location>
        <begin position="138"/>
        <end position="167"/>
    </location>
</feature>
<feature type="transmembrane region" description="Helical" evidence="2">
    <location>
        <begin position="205"/>
        <end position="232"/>
    </location>
</feature>
<comment type="caution">
    <text evidence="3">The sequence shown here is derived from an EMBL/GenBank/DDBJ whole genome shotgun (WGS) entry which is preliminary data.</text>
</comment>
<keyword evidence="2" id="KW-0812">Transmembrane</keyword>
<evidence type="ECO:0000256" key="2">
    <source>
        <dbReference type="SAM" id="Phobius"/>
    </source>
</evidence>